<gene>
    <name evidence="1" type="ORF">OOZ53_05210</name>
</gene>
<name>A0ABT4VJ55_9HYPH</name>
<proteinExistence type="predicted"/>
<organism evidence="1 2">
    <name type="scientific">Hoeflea poritis</name>
    <dbReference type="NCBI Taxonomy" id="2993659"/>
    <lineage>
        <taxon>Bacteria</taxon>
        <taxon>Pseudomonadati</taxon>
        <taxon>Pseudomonadota</taxon>
        <taxon>Alphaproteobacteria</taxon>
        <taxon>Hyphomicrobiales</taxon>
        <taxon>Rhizobiaceae</taxon>
        <taxon>Hoeflea</taxon>
    </lineage>
</organism>
<evidence type="ECO:0000313" key="2">
    <source>
        <dbReference type="Proteomes" id="UP001148313"/>
    </source>
</evidence>
<protein>
    <submittedName>
        <fullName evidence="1">Uncharacterized protein</fullName>
    </submittedName>
</protein>
<evidence type="ECO:0000313" key="1">
    <source>
        <dbReference type="EMBL" id="MDA4844737.1"/>
    </source>
</evidence>
<keyword evidence="2" id="KW-1185">Reference proteome</keyword>
<dbReference type="EMBL" id="JAPJZH010000002">
    <property type="protein sequence ID" value="MDA4844737.1"/>
    <property type="molecule type" value="Genomic_DNA"/>
</dbReference>
<sequence>MVADSLPDAARNLLINCAGAAPGDSILILHEDPMLGWYDLQAPKAVAIEAERQGMKPTLRMVGGPDQSGELSKDVLAAMAGHDQTVFFARIGDQGRFSIRQSGRPAVMSYAINETMLASPFGCFDYGAFLDLKDALNRTLDRAAEIRITCASGTNLRGRSIVDPDEADDVSVKRFPMGIYKPIRMQGFSGKVAVTHYLTPTGSRPYMPAWLGLDDTVIATVDGNRITGFEGAPQTVGAVENHYRHVAETFGIKPMFAHSWHSGMHPACAYTMPAADNPDRWSNTAFPNPRILHVHTCGAYPPGEICWMVFDPLVTVDGAPLWNRGQLNRQINDDIAAVFSRWPGLAALFDNPSRDIGLDNT</sequence>
<accession>A0ABT4VJ55</accession>
<dbReference type="RefSeq" id="WP_271088264.1">
    <property type="nucleotide sequence ID" value="NZ_JAPJZH010000002.1"/>
</dbReference>
<dbReference type="Proteomes" id="UP001148313">
    <property type="component" value="Unassembled WGS sequence"/>
</dbReference>
<comment type="caution">
    <text evidence="1">The sequence shown here is derived from an EMBL/GenBank/DDBJ whole genome shotgun (WGS) entry which is preliminary data.</text>
</comment>
<reference evidence="1" key="1">
    <citation type="submission" date="2022-11" db="EMBL/GenBank/DDBJ databases">
        <title>Hoeflea poritis sp. nov., isolated from scleractinian coral Porites lutea.</title>
        <authorList>
            <person name="Zhang G."/>
            <person name="Wei Q."/>
            <person name="Cai L."/>
        </authorList>
    </citation>
    <scope>NUCLEOTIDE SEQUENCE</scope>
    <source>
        <strain evidence="1">E7-10</strain>
    </source>
</reference>